<dbReference type="AlphaFoldDB" id="A0A8S3ZIK1"/>
<reference evidence="2" key="1">
    <citation type="submission" date="2021-04" db="EMBL/GenBank/DDBJ databases">
        <authorList>
            <consortium name="Molecular Ecology Group"/>
        </authorList>
    </citation>
    <scope>NUCLEOTIDE SEQUENCE</scope>
</reference>
<organism evidence="2 3">
    <name type="scientific">Candidula unifasciata</name>
    <dbReference type="NCBI Taxonomy" id="100452"/>
    <lineage>
        <taxon>Eukaryota</taxon>
        <taxon>Metazoa</taxon>
        <taxon>Spiralia</taxon>
        <taxon>Lophotrochozoa</taxon>
        <taxon>Mollusca</taxon>
        <taxon>Gastropoda</taxon>
        <taxon>Heterobranchia</taxon>
        <taxon>Euthyneura</taxon>
        <taxon>Panpulmonata</taxon>
        <taxon>Eupulmonata</taxon>
        <taxon>Stylommatophora</taxon>
        <taxon>Helicina</taxon>
        <taxon>Helicoidea</taxon>
        <taxon>Geomitridae</taxon>
        <taxon>Candidula</taxon>
    </lineage>
</organism>
<name>A0A8S3ZIK1_9EUPU</name>
<sequence>NTQKFMPESPDNVSLYIGLCVSVAVALIVLIAVIIICRRHSRRRRDFRDMGPGEC</sequence>
<gene>
    <name evidence="2" type="ORF">CUNI_LOCUS13536</name>
</gene>
<evidence type="ECO:0000313" key="3">
    <source>
        <dbReference type="Proteomes" id="UP000678393"/>
    </source>
</evidence>
<dbReference type="EMBL" id="CAJHNH020002879">
    <property type="protein sequence ID" value="CAG5127978.1"/>
    <property type="molecule type" value="Genomic_DNA"/>
</dbReference>
<feature type="non-terminal residue" evidence="2">
    <location>
        <position position="1"/>
    </location>
</feature>
<evidence type="ECO:0000313" key="2">
    <source>
        <dbReference type="EMBL" id="CAG5127978.1"/>
    </source>
</evidence>
<protein>
    <submittedName>
        <fullName evidence="2">Uncharacterized protein</fullName>
    </submittedName>
</protein>
<feature type="non-terminal residue" evidence="2">
    <location>
        <position position="55"/>
    </location>
</feature>
<proteinExistence type="predicted"/>
<keyword evidence="1" id="KW-0472">Membrane</keyword>
<accession>A0A8S3ZIK1</accession>
<keyword evidence="1" id="KW-1133">Transmembrane helix</keyword>
<keyword evidence="3" id="KW-1185">Reference proteome</keyword>
<evidence type="ECO:0000256" key="1">
    <source>
        <dbReference type="SAM" id="Phobius"/>
    </source>
</evidence>
<keyword evidence="1" id="KW-0812">Transmembrane</keyword>
<comment type="caution">
    <text evidence="2">The sequence shown here is derived from an EMBL/GenBank/DDBJ whole genome shotgun (WGS) entry which is preliminary data.</text>
</comment>
<dbReference type="Proteomes" id="UP000678393">
    <property type="component" value="Unassembled WGS sequence"/>
</dbReference>
<feature type="transmembrane region" description="Helical" evidence="1">
    <location>
        <begin position="15"/>
        <end position="37"/>
    </location>
</feature>